<feature type="transmembrane region" description="Helical" evidence="6">
    <location>
        <begin position="78"/>
        <end position="101"/>
    </location>
</feature>
<reference evidence="7 8" key="1">
    <citation type="journal article" date="2023" name="Arcadia Sci">
        <title>De novo assembly of a long-read Amblyomma americanum tick genome.</title>
        <authorList>
            <person name="Chou S."/>
            <person name="Poskanzer K.E."/>
            <person name="Rollins M."/>
            <person name="Thuy-Boun P.S."/>
        </authorList>
    </citation>
    <scope>NUCLEOTIDE SEQUENCE [LARGE SCALE GENOMIC DNA]</scope>
    <source>
        <strain evidence="7">F_SG_1</strain>
        <tissue evidence="7">Salivary glands</tissue>
    </source>
</reference>
<keyword evidence="2 6" id="KW-0812">Transmembrane</keyword>
<evidence type="ECO:0000256" key="2">
    <source>
        <dbReference type="ARBA" id="ARBA00022692"/>
    </source>
</evidence>
<comment type="subcellular location">
    <subcellularLocation>
        <location evidence="1">Membrane</location>
    </subcellularLocation>
</comment>
<keyword evidence="5" id="KW-0143">Chaperone</keyword>
<dbReference type="EMBL" id="JARKHS020030203">
    <property type="protein sequence ID" value="KAK8762335.1"/>
    <property type="molecule type" value="Genomic_DNA"/>
</dbReference>
<dbReference type="PANTHER" id="PTHR44176:SF1">
    <property type="entry name" value="DNAJ HOMOLOG SUBFAMILY C MEMBER 25"/>
    <property type="match status" value="1"/>
</dbReference>
<evidence type="ECO:0000313" key="7">
    <source>
        <dbReference type="EMBL" id="KAK8762335.1"/>
    </source>
</evidence>
<keyword evidence="4 6" id="KW-0472">Membrane</keyword>
<evidence type="ECO:0000256" key="1">
    <source>
        <dbReference type="ARBA" id="ARBA00004370"/>
    </source>
</evidence>
<dbReference type="AlphaFoldDB" id="A0AAQ4DIP5"/>
<keyword evidence="3 6" id="KW-1133">Transmembrane helix</keyword>
<accession>A0AAQ4DIP5</accession>
<gene>
    <name evidence="7" type="ORF">V5799_026403</name>
</gene>
<dbReference type="GO" id="GO:0005789">
    <property type="term" value="C:endoplasmic reticulum membrane"/>
    <property type="evidence" value="ECO:0007669"/>
    <property type="project" value="TreeGrafter"/>
</dbReference>
<evidence type="ECO:0000256" key="3">
    <source>
        <dbReference type="ARBA" id="ARBA00022989"/>
    </source>
</evidence>
<evidence type="ECO:0000256" key="5">
    <source>
        <dbReference type="ARBA" id="ARBA00023186"/>
    </source>
</evidence>
<organism evidence="7 8">
    <name type="scientific">Amblyomma americanum</name>
    <name type="common">Lone star tick</name>
    <dbReference type="NCBI Taxonomy" id="6943"/>
    <lineage>
        <taxon>Eukaryota</taxon>
        <taxon>Metazoa</taxon>
        <taxon>Ecdysozoa</taxon>
        <taxon>Arthropoda</taxon>
        <taxon>Chelicerata</taxon>
        <taxon>Arachnida</taxon>
        <taxon>Acari</taxon>
        <taxon>Parasitiformes</taxon>
        <taxon>Ixodida</taxon>
        <taxon>Ixodoidea</taxon>
        <taxon>Ixodidae</taxon>
        <taxon>Amblyomminae</taxon>
        <taxon>Amblyomma</taxon>
    </lineage>
</organism>
<sequence length="281" mass="32095">MEVEELSVAPADDCRLVLGSSQNAAGTASALAVTADNPGVHVKRFCRCTHQRPPYTDAEMGESGFIQELRVKERNYKLMAVVLTVACIINLAVTGIGVAYLRLHFAQEDILSADSALPDSPHGRDQEAIYRHYYRYYRKRVAPKVDIRVVLAVTITVISAVQEEIKEEEENTLKRILEEQVDIRGGYSKPTVRHVLWVQLVLLPYTIGSYLWWQARWLFKFTLGGQELGLPEKQYLIRRHMALSQSQWDALEEKDRQGFLRDELWISDKFKVPTLFLLAFG</sequence>
<comment type="caution">
    <text evidence="7">The sequence shown here is derived from an EMBL/GenBank/DDBJ whole genome shotgun (WGS) entry which is preliminary data.</text>
</comment>
<protein>
    <submittedName>
        <fullName evidence="7">Uncharacterized protein</fullName>
    </submittedName>
</protein>
<evidence type="ECO:0000256" key="6">
    <source>
        <dbReference type="SAM" id="Phobius"/>
    </source>
</evidence>
<dbReference type="Proteomes" id="UP001321473">
    <property type="component" value="Unassembled WGS sequence"/>
</dbReference>
<name>A0AAQ4DIP5_AMBAM</name>
<keyword evidence="8" id="KW-1185">Reference proteome</keyword>
<dbReference type="InterPro" id="IPR044632">
    <property type="entry name" value="DNAJC25-like"/>
</dbReference>
<proteinExistence type="predicted"/>
<dbReference type="PANTHER" id="PTHR44176">
    <property type="entry name" value="DNAJ HOMOLOG SUBFAMILY C MEMBER 25"/>
    <property type="match status" value="1"/>
</dbReference>
<dbReference type="GO" id="GO:0006457">
    <property type="term" value="P:protein folding"/>
    <property type="evidence" value="ECO:0007669"/>
    <property type="project" value="InterPro"/>
</dbReference>
<feature type="transmembrane region" description="Helical" evidence="6">
    <location>
        <begin position="194"/>
        <end position="213"/>
    </location>
</feature>
<evidence type="ECO:0000313" key="8">
    <source>
        <dbReference type="Proteomes" id="UP001321473"/>
    </source>
</evidence>
<evidence type="ECO:0000256" key="4">
    <source>
        <dbReference type="ARBA" id="ARBA00023136"/>
    </source>
</evidence>